<sequence>MQFVIASHNQDKIKELQQILRVRKNDAIQYTELVEKKHFPSEGNRSYTENASRKALFISKFLPEQLVIADDSGLTLTSQPEILGVRTARDLVAYPTPREYAQHIIELVQGKDRSFKMETVLACAYQGKILKVARGILEGEIARTERGTAGEGFSRILIPGGSRKTLAQMTFDESYPYLTRARAAEELDRFLKEDHN</sequence>
<evidence type="ECO:0000313" key="3">
    <source>
        <dbReference type="Proteomes" id="UP000616837"/>
    </source>
</evidence>
<reference evidence="2 3" key="1">
    <citation type="submission" date="2020-08" db="EMBL/GenBank/DDBJ databases">
        <title>A Genomic Blueprint of the Chicken Gut Microbiome.</title>
        <authorList>
            <person name="Gilroy R."/>
            <person name="Ravi A."/>
            <person name="Getino M."/>
            <person name="Pursley I."/>
            <person name="Horton D.L."/>
            <person name="Alikhan N.-F."/>
            <person name="Baker D."/>
            <person name="Gharbi K."/>
            <person name="Hall N."/>
            <person name="Watson M."/>
            <person name="Adriaenssens E.M."/>
            <person name="Foster-Nyarko E."/>
            <person name="Jarju S."/>
            <person name="Secka A."/>
            <person name="Antonio M."/>
            <person name="Oren A."/>
            <person name="Chaudhuri R."/>
            <person name="La Ragione R.M."/>
            <person name="Hildebrand F."/>
            <person name="Pallen M.J."/>
        </authorList>
    </citation>
    <scope>NUCLEOTIDE SEQUENCE [LARGE SCALE GENOMIC DNA]</scope>
    <source>
        <strain evidence="2 3">Sa3CUN2</strain>
    </source>
</reference>
<accession>A0ABR8PDQ1</accession>
<dbReference type="SUPFAM" id="SSF52972">
    <property type="entry name" value="ITPase-like"/>
    <property type="match status" value="1"/>
</dbReference>
<dbReference type="Pfam" id="PF01725">
    <property type="entry name" value="Ham1p_like"/>
    <property type="match status" value="1"/>
</dbReference>
<dbReference type="Proteomes" id="UP000616837">
    <property type="component" value="Unassembled WGS sequence"/>
</dbReference>
<organism evidence="2 3">
    <name type="scientific">Limosilactobacillus avistercoris</name>
    <dbReference type="NCBI Taxonomy" id="2762243"/>
    <lineage>
        <taxon>Bacteria</taxon>
        <taxon>Bacillati</taxon>
        <taxon>Bacillota</taxon>
        <taxon>Bacilli</taxon>
        <taxon>Lactobacillales</taxon>
        <taxon>Lactobacillaceae</taxon>
        <taxon>Limosilactobacillus</taxon>
    </lineage>
</organism>
<keyword evidence="3" id="KW-1185">Reference proteome</keyword>
<proteinExistence type="predicted"/>
<evidence type="ECO:0000256" key="1">
    <source>
        <dbReference type="ARBA" id="ARBA00022801"/>
    </source>
</evidence>
<dbReference type="EMBL" id="JACSQW010000018">
    <property type="protein sequence ID" value="MBD7895427.1"/>
    <property type="molecule type" value="Genomic_DNA"/>
</dbReference>
<dbReference type="InterPro" id="IPR029001">
    <property type="entry name" value="ITPase-like_fam"/>
</dbReference>
<dbReference type="RefSeq" id="WP_191684780.1">
    <property type="nucleotide sequence ID" value="NZ_JACSQW010000018.1"/>
</dbReference>
<gene>
    <name evidence="2" type="ORF">H9564_06940</name>
</gene>
<dbReference type="InterPro" id="IPR002637">
    <property type="entry name" value="RdgB/HAM1"/>
</dbReference>
<evidence type="ECO:0000313" key="2">
    <source>
        <dbReference type="EMBL" id="MBD7895427.1"/>
    </source>
</evidence>
<comment type="caution">
    <text evidence="2">The sequence shown here is derived from an EMBL/GenBank/DDBJ whole genome shotgun (WGS) entry which is preliminary data.</text>
</comment>
<name>A0ABR8PDQ1_9LACO</name>
<keyword evidence="1" id="KW-0378">Hydrolase</keyword>
<protein>
    <submittedName>
        <fullName evidence="2">Non-canonical purine NTP pyrophosphatase</fullName>
    </submittedName>
</protein>
<dbReference type="Gene3D" id="3.90.950.10">
    <property type="match status" value="1"/>
</dbReference>
<dbReference type="CDD" id="cd00985">
    <property type="entry name" value="Maf_Ham1"/>
    <property type="match status" value="1"/>
</dbReference>